<dbReference type="EMBL" id="CM023474">
    <property type="protein sequence ID" value="KAH7950529.1"/>
    <property type="molecule type" value="Genomic_DNA"/>
</dbReference>
<name>A0ACB8CTN7_DERSI</name>
<reference evidence="1" key="1">
    <citation type="submission" date="2020-05" db="EMBL/GenBank/DDBJ databases">
        <title>Large-scale comparative analyses of tick genomes elucidate their genetic diversity and vector capacities.</title>
        <authorList>
            <person name="Jia N."/>
            <person name="Wang J."/>
            <person name="Shi W."/>
            <person name="Du L."/>
            <person name="Sun Y."/>
            <person name="Zhan W."/>
            <person name="Jiang J."/>
            <person name="Wang Q."/>
            <person name="Zhang B."/>
            <person name="Ji P."/>
            <person name="Sakyi L.B."/>
            <person name="Cui X."/>
            <person name="Yuan T."/>
            <person name="Jiang B."/>
            <person name="Yang W."/>
            <person name="Lam T.T.-Y."/>
            <person name="Chang Q."/>
            <person name="Ding S."/>
            <person name="Wang X."/>
            <person name="Zhu J."/>
            <person name="Ruan X."/>
            <person name="Zhao L."/>
            <person name="Wei J."/>
            <person name="Que T."/>
            <person name="Du C."/>
            <person name="Cheng J."/>
            <person name="Dai P."/>
            <person name="Han X."/>
            <person name="Huang E."/>
            <person name="Gao Y."/>
            <person name="Liu J."/>
            <person name="Shao H."/>
            <person name="Ye R."/>
            <person name="Li L."/>
            <person name="Wei W."/>
            <person name="Wang X."/>
            <person name="Wang C."/>
            <person name="Yang T."/>
            <person name="Huo Q."/>
            <person name="Li W."/>
            <person name="Guo W."/>
            <person name="Chen H."/>
            <person name="Zhou L."/>
            <person name="Ni X."/>
            <person name="Tian J."/>
            <person name="Zhou Y."/>
            <person name="Sheng Y."/>
            <person name="Liu T."/>
            <person name="Pan Y."/>
            <person name="Xia L."/>
            <person name="Li J."/>
            <person name="Zhao F."/>
            <person name="Cao W."/>
        </authorList>
    </citation>
    <scope>NUCLEOTIDE SEQUENCE</scope>
    <source>
        <strain evidence="1">Dsil-2018</strain>
    </source>
</reference>
<organism evidence="1 2">
    <name type="scientific">Dermacentor silvarum</name>
    <name type="common">Tick</name>
    <dbReference type="NCBI Taxonomy" id="543639"/>
    <lineage>
        <taxon>Eukaryota</taxon>
        <taxon>Metazoa</taxon>
        <taxon>Ecdysozoa</taxon>
        <taxon>Arthropoda</taxon>
        <taxon>Chelicerata</taxon>
        <taxon>Arachnida</taxon>
        <taxon>Acari</taxon>
        <taxon>Parasitiformes</taxon>
        <taxon>Ixodida</taxon>
        <taxon>Ixodoidea</taxon>
        <taxon>Ixodidae</taxon>
        <taxon>Rhipicephalinae</taxon>
        <taxon>Dermacentor</taxon>
    </lineage>
</organism>
<comment type="caution">
    <text evidence="1">The sequence shown here is derived from an EMBL/GenBank/DDBJ whole genome shotgun (WGS) entry which is preliminary data.</text>
</comment>
<evidence type="ECO:0000313" key="1">
    <source>
        <dbReference type="EMBL" id="KAH7950529.1"/>
    </source>
</evidence>
<accession>A0ACB8CTN7</accession>
<protein>
    <submittedName>
        <fullName evidence="1">Uncharacterized protein</fullName>
    </submittedName>
</protein>
<sequence length="393" mass="45017">MRIVMFDNNLSVIGNIKKDSSRLNALRVLCNEFGRGGPDDEHGDTIIAVCDDNPRLAPFKSYLVCASCRESLVNRRVPSMSVSFGYRYPPRPAHLPDLNTVEERLISPRLPFMSIRRLTRGNGQFGIKGQVVNVPIDVPSVVECLPRMVPEDVVIDVHVKRRLVSPATYKRGLVKRSNILAWLKHLQHTPLYRAINVRFDWSRLDYFDGDETAERKREGEEERKEDDDDDEIETIPQDFDDEKRGDEIETIPQDRDVNDPLQLAIALNAVSKTMFFNEEGDDGPGVYRVKEEEEREQEQRERERDANEKKKKKPRMRIVMFDNNLSVIGNIKKDSSRLNALRVLCNEFGRGGPDDEHGDTIIAVCDDNPRLAPFKSYLVCASFRDWSTGASLR</sequence>
<keyword evidence="2" id="KW-1185">Reference proteome</keyword>
<proteinExistence type="predicted"/>
<dbReference type="Proteomes" id="UP000821865">
    <property type="component" value="Chromosome 5"/>
</dbReference>
<gene>
    <name evidence="1" type="ORF">HPB49_025331</name>
</gene>
<evidence type="ECO:0000313" key="2">
    <source>
        <dbReference type="Proteomes" id="UP000821865"/>
    </source>
</evidence>